<reference evidence="1 2" key="1">
    <citation type="submission" date="2019-02" db="EMBL/GenBank/DDBJ databases">
        <title>Deep-cultivation of Planctomycetes and their phenomic and genomic characterization uncovers novel biology.</title>
        <authorList>
            <person name="Wiegand S."/>
            <person name="Jogler M."/>
            <person name="Boedeker C."/>
            <person name="Pinto D."/>
            <person name="Vollmers J."/>
            <person name="Rivas-Marin E."/>
            <person name="Kohn T."/>
            <person name="Peeters S.H."/>
            <person name="Heuer A."/>
            <person name="Rast P."/>
            <person name="Oberbeckmann S."/>
            <person name="Bunk B."/>
            <person name="Jeske O."/>
            <person name="Meyerdierks A."/>
            <person name="Storesund J.E."/>
            <person name="Kallscheuer N."/>
            <person name="Luecker S."/>
            <person name="Lage O.M."/>
            <person name="Pohl T."/>
            <person name="Merkel B.J."/>
            <person name="Hornburger P."/>
            <person name="Mueller R.-W."/>
            <person name="Bruemmer F."/>
            <person name="Labrenz M."/>
            <person name="Spormann A.M."/>
            <person name="Op den Camp H."/>
            <person name="Overmann J."/>
            <person name="Amann R."/>
            <person name="Jetten M.S.M."/>
            <person name="Mascher T."/>
            <person name="Medema M.H."/>
            <person name="Devos D.P."/>
            <person name="Kaster A.-K."/>
            <person name="Ovreas L."/>
            <person name="Rohde M."/>
            <person name="Galperin M.Y."/>
            <person name="Jogler C."/>
        </authorList>
    </citation>
    <scope>NUCLEOTIDE SEQUENCE [LARGE SCALE GENOMIC DNA]</scope>
    <source>
        <strain evidence="1 2">Q31a</strain>
    </source>
</reference>
<name>A0A518GEH7_9BACT</name>
<evidence type="ECO:0000313" key="2">
    <source>
        <dbReference type="Proteomes" id="UP000318017"/>
    </source>
</evidence>
<evidence type="ECO:0000313" key="1">
    <source>
        <dbReference type="EMBL" id="QDV26957.1"/>
    </source>
</evidence>
<accession>A0A518GEH7</accession>
<dbReference type="EMBL" id="CP036298">
    <property type="protein sequence ID" value="QDV26957.1"/>
    <property type="molecule type" value="Genomic_DNA"/>
</dbReference>
<protein>
    <submittedName>
        <fullName evidence="1">Uncharacterized protein</fullName>
    </submittedName>
</protein>
<proteinExistence type="predicted"/>
<dbReference type="RefSeq" id="WP_145083617.1">
    <property type="nucleotide sequence ID" value="NZ_CP036298.1"/>
</dbReference>
<keyword evidence="2" id="KW-1185">Reference proteome</keyword>
<organism evidence="1 2">
    <name type="scientific">Aureliella helgolandensis</name>
    <dbReference type="NCBI Taxonomy" id="2527968"/>
    <lineage>
        <taxon>Bacteria</taxon>
        <taxon>Pseudomonadati</taxon>
        <taxon>Planctomycetota</taxon>
        <taxon>Planctomycetia</taxon>
        <taxon>Pirellulales</taxon>
        <taxon>Pirellulaceae</taxon>
        <taxon>Aureliella</taxon>
    </lineage>
</organism>
<gene>
    <name evidence="1" type="ORF">Q31a_53370</name>
</gene>
<dbReference type="KEGG" id="ahel:Q31a_53370"/>
<dbReference type="Proteomes" id="UP000318017">
    <property type="component" value="Chromosome"/>
</dbReference>
<dbReference type="AlphaFoldDB" id="A0A518GEH7"/>
<sequence>MGRGAANRVVIEVNFDWRRPNQRLLYLPKHVMMRTTIAITLFPLLLMGCDMTPDISGVDLGGPSGAIAVSESFDGQPAIEYAVYRAGSRFMIWGVGNSSGGRDSGGPSGLTGDGHVGNVPFSFQIPVNGHGVVTIDGQSYKVDEGVIFLVSSGDDGTRVQQLKRDLTNVELDWDGLKELMGDGAEFRQFFDNAEARAMDSM</sequence>